<comment type="caution">
    <text evidence="1">The sequence shown here is derived from an EMBL/GenBank/DDBJ whole genome shotgun (WGS) entry which is preliminary data.</text>
</comment>
<sequence length="167" mass="17798">MSTRSRGRTGRSSKRVWVLALAALLVLSVPGCAIGVGMVNNANAAQLTSRITALLPAEDARVLDSFSEVGRWAPAGNGTQYLAGVIVESDLAREELAERMRSLGDEARPELRLSVTGVSDAELTESHRMSALRERISRVGAAPNRFVISTIESPDSSLLSGSDIRGH</sequence>
<dbReference type="AlphaFoldDB" id="A0A934QAV4"/>
<evidence type="ECO:0000313" key="2">
    <source>
        <dbReference type="Proteomes" id="UP000618733"/>
    </source>
</evidence>
<keyword evidence="2" id="KW-1185">Reference proteome</keyword>
<name>A0A934QAV4_9MICO</name>
<reference evidence="1" key="1">
    <citation type="submission" date="2020-12" db="EMBL/GenBank/DDBJ databases">
        <title>Leucobacter sp. CAS2, isolated from Chromium sludge.</title>
        <authorList>
            <person name="Xu Z."/>
        </authorList>
    </citation>
    <scope>NUCLEOTIDE SEQUENCE</scope>
    <source>
        <strain evidence="1">CSA2</strain>
    </source>
</reference>
<protein>
    <submittedName>
        <fullName evidence="1">Uncharacterized protein</fullName>
    </submittedName>
</protein>
<organism evidence="1 2">
    <name type="scientific">Leucobacter edaphi</name>
    <dbReference type="NCBI Taxonomy" id="2796472"/>
    <lineage>
        <taxon>Bacteria</taxon>
        <taxon>Bacillati</taxon>
        <taxon>Actinomycetota</taxon>
        <taxon>Actinomycetes</taxon>
        <taxon>Micrococcales</taxon>
        <taxon>Microbacteriaceae</taxon>
        <taxon>Leucobacter</taxon>
    </lineage>
</organism>
<dbReference type="Proteomes" id="UP000618733">
    <property type="component" value="Unassembled WGS sequence"/>
</dbReference>
<dbReference type="RefSeq" id="WP_200131349.1">
    <property type="nucleotide sequence ID" value="NZ_JAEHOI010000002.1"/>
</dbReference>
<accession>A0A934QAV4</accession>
<gene>
    <name evidence="1" type="ORF">JD292_03600</name>
</gene>
<dbReference type="EMBL" id="JAEHOI010000002">
    <property type="protein sequence ID" value="MBK0421166.1"/>
    <property type="molecule type" value="Genomic_DNA"/>
</dbReference>
<proteinExistence type="predicted"/>
<evidence type="ECO:0000313" key="1">
    <source>
        <dbReference type="EMBL" id="MBK0421166.1"/>
    </source>
</evidence>